<dbReference type="CDD" id="cd00773">
    <property type="entry name" value="HisRS-like_core"/>
    <property type="match status" value="1"/>
</dbReference>
<dbReference type="Pfam" id="PF13393">
    <property type="entry name" value="tRNA-synt_His"/>
    <property type="match status" value="1"/>
</dbReference>
<protein>
    <recommendedName>
        <fullName evidence="5 8">ATP phosphoribosyltransferase regulatory subunit</fullName>
    </recommendedName>
</protein>
<dbReference type="PIRSF" id="PIRSF001549">
    <property type="entry name" value="His-tRNA_synth"/>
    <property type="match status" value="1"/>
</dbReference>
<evidence type="ECO:0000313" key="11">
    <source>
        <dbReference type="Proteomes" id="UP000814385"/>
    </source>
</evidence>
<dbReference type="InterPro" id="IPR004517">
    <property type="entry name" value="HisZ"/>
</dbReference>
<evidence type="ECO:0000256" key="7">
    <source>
        <dbReference type="ARBA" id="ARBA00025246"/>
    </source>
</evidence>
<dbReference type="HAMAP" id="MF_00125">
    <property type="entry name" value="HisZ"/>
    <property type="match status" value="1"/>
</dbReference>
<dbReference type="PANTHER" id="PTHR43707">
    <property type="entry name" value="HISTIDYL-TRNA SYNTHETASE"/>
    <property type="match status" value="1"/>
</dbReference>
<dbReference type="GO" id="GO:0016757">
    <property type="term" value="F:glycosyltransferase activity"/>
    <property type="evidence" value="ECO:0007669"/>
    <property type="project" value="UniProtKB-KW"/>
</dbReference>
<comment type="pathway">
    <text evidence="2 8">Amino-acid biosynthesis; L-histidine biosynthesis; L-histidine from 5-phospho-alpha-D-ribose 1-diphosphate: step 1/9.</text>
</comment>
<evidence type="ECO:0000256" key="1">
    <source>
        <dbReference type="ARBA" id="ARBA00004496"/>
    </source>
</evidence>
<comment type="miscellaneous">
    <text evidence="8">This function is generally fulfilled by the C-terminal part of HisG, which is missing in some bacteria such as this one.</text>
</comment>
<keyword evidence="11" id="KW-1185">Reference proteome</keyword>
<dbReference type="NCBIfam" id="NF009086">
    <property type="entry name" value="PRK12421.1"/>
    <property type="match status" value="1"/>
</dbReference>
<keyword evidence="6 8" id="KW-0963">Cytoplasm</keyword>
<proteinExistence type="inferred from homology"/>
<evidence type="ECO:0000259" key="9">
    <source>
        <dbReference type="Pfam" id="PF13393"/>
    </source>
</evidence>
<comment type="subcellular location">
    <subcellularLocation>
        <location evidence="1 8">Cytoplasm</location>
    </subcellularLocation>
</comment>
<dbReference type="NCBIfam" id="NF008935">
    <property type="entry name" value="PRK12292.1-1"/>
    <property type="match status" value="1"/>
</dbReference>
<name>A0ABS9PAA3_9GAMM</name>
<evidence type="ECO:0000256" key="8">
    <source>
        <dbReference type="HAMAP-Rule" id="MF_00125"/>
    </source>
</evidence>
<evidence type="ECO:0000256" key="4">
    <source>
        <dbReference type="ARBA" id="ARBA00011496"/>
    </source>
</evidence>
<dbReference type="InterPro" id="IPR041715">
    <property type="entry name" value="HisRS-like_core"/>
</dbReference>
<keyword evidence="8" id="KW-0368">Histidine biosynthesis</keyword>
<comment type="caution">
    <text evidence="10">The sequence shown here is derived from an EMBL/GenBank/DDBJ whole genome shotgun (WGS) entry which is preliminary data.</text>
</comment>
<dbReference type="RefSeq" id="WP_238977840.1">
    <property type="nucleotide sequence ID" value="NZ_JABFUC010000010.1"/>
</dbReference>
<sequence length="391" mass="42348">MTIADRWLLPDGMDEVLPPQASRMEELRRSLLDLYHRWGYDQVMPPPVEFLDSLLTGTGTDLDLQTFKLTDQLTGRLMGVSADVTPQVARMDAHSMRHQGPARLCYCTNVLRAKPDQLQGGRSPVQVGVELFGHAGLEADLEILRLALTSLTAAGAEELHLALGHIGIYRSLVQAAELGRDDELALFEALELKSPVELAARVEASVADPALAEMFRALGTLHGGPEVLDEAREAFAGAPAAVGEALAQLRALHQGVAAEHPEVDLYFDLAELRGYQYHTGMMFAAFVPGYGQALAKGGRYDDTGRAFGRARPATGFSMDLKLLATLVQSEPPRDGIWAPAEGEGVAEAIAALRERGERVVQALPGQTTGPEAHRCSRRLMQSDGLWQTVTL</sequence>
<comment type="subunit">
    <text evidence="4 8">Heteromultimer composed of HisG and HisZ subunits.</text>
</comment>
<evidence type="ECO:0000256" key="3">
    <source>
        <dbReference type="ARBA" id="ARBA00005539"/>
    </source>
</evidence>
<dbReference type="EMBL" id="JABFUC010000010">
    <property type="protein sequence ID" value="MCG6658693.1"/>
    <property type="molecule type" value="Genomic_DNA"/>
</dbReference>
<accession>A0ABS9PAA3</accession>
<gene>
    <name evidence="8" type="primary">hisZ</name>
    <name evidence="10" type="ORF">HOP52_13110</name>
</gene>
<keyword evidence="8" id="KW-0028">Amino-acid biosynthesis</keyword>
<keyword evidence="10" id="KW-0808">Transferase</keyword>
<evidence type="ECO:0000256" key="5">
    <source>
        <dbReference type="ARBA" id="ARBA00020397"/>
    </source>
</evidence>
<comment type="similarity">
    <text evidence="3 8">Belongs to the class-II aminoacyl-tRNA synthetase family. HisZ subfamily.</text>
</comment>
<dbReference type="SUPFAM" id="SSF55681">
    <property type="entry name" value="Class II aaRS and biotin synthetases"/>
    <property type="match status" value="1"/>
</dbReference>
<dbReference type="PANTHER" id="PTHR43707:SF1">
    <property type="entry name" value="HISTIDINE--TRNA LIGASE, MITOCHONDRIAL-RELATED"/>
    <property type="match status" value="1"/>
</dbReference>
<comment type="function">
    <text evidence="7 8">Required for the first step of histidine biosynthesis. May allow the feedback regulation of ATP phosphoribosyltransferase activity by histidine.</text>
</comment>
<dbReference type="InterPro" id="IPR045864">
    <property type="entry name" value="aa-tRNA-synth_II/BPL/LPL"/>
</dbReference>
<dbReference type="NCBIfam" id="TIGR00443">
    <property type="entry name" value="hisZ_biosyn_reg"/>
    <property type="match status" value="1"/>
</dbReference>
<evidence type="ECO:0000313" key="10">
    <source>
        <dbReference type="EMBL" id="MCG6658693.1"/>
    </source>
</evidence>
<evidence type="ECO:0000256" key="2">
    <source>
        <dbReference type="ARBA" id="ARBA00004667"/>
    </source>
</evidence>
<dbReference type="InterPro" id="IPR004516">
    <property type="entry name" value="HisRS/HisZ"/>
</dbReference>
<reference evidence="10 11" key="1">
    <citation type="submission" date="2020-05" db="EMBL/GenBank/DDBJ databases">
        <title>Comparative genomic analysis of denitrifying bacteria from Halomonas genus.</title>
        <authorList>
            <person name="Wang L."/>
            <person name="Shao Z."/>
        </authorList>
    </citation>
    <scope>NUCLEOTIDE SEQUENCE [LARGE SCALE GENOMIC DNA]</scope>
    <source>
        <strain evidence="10 11">A4</strain>
    </source>
</reference>
<dbReference type="Gene3D" id="3.30.930.10">
    <property type="entry name" value="Bira Bifunctional Protein, Domain 2"/>
    <property type="match status" value="1"/>
</dbReference>
<keyword evidence="10" id="KW-0328">Glycosyltransferase</keyword>
<organism evidence="10 11">
    <name type="scientific">Billgrantia campisalis</name>
    <dbReference type="NCBI Taxonomy" id="74661"/>
    <lineage>
        <taxon>Bacteria</taxon>
        <taxon>Pseudomonadati</taxon>
        <taxon>Pseudomonadota</taxon>
        <taxon>Gammaproteobacteria</taxon>
        <taxon>Oceanospirillales</taxon>
        <taxon>Halomonadaceae</taxon>
        <taxon>Billgrantia</taxon>
    </lineage>
</organism>
<evidence type="ECO:0000256" key="6">
    <source>
        <dbReference type="ARBA" id="ARBA00022490"/>
    </source>
</evidence>
<dbReference type="Proteomes" id="UP000814385">
    <property type="component" value="Unassembled WGS sequence"/>
</dbReference>
<feature type="domain" description="Class II Histidinyl-tRNA synthetase (HisRS)-like catalytic core" evidence="9">
    <location>
        <begin position="12"/>
        <end position="322"/>
    </location>
</feature>